<dbReference type="PANTHER" id="PTHR30625">
    <property type="entry name" value="PROTEIN TOLQ"/>
    <property type="match status" value="1"/>
</dbReference>
<evidence type="ECO:0000256" key="6">
    <source>
        <dbReference type="ARBA" id="ARBA00022989"/>
    </source>
</evidence>
<keyword evidence="6 9" id="KW-1133">Transmembrane helix</keyword>
<dbReference type="EMBL" id="NIGF01000009">
    <property type="protein sequence ID" value="PQV63756.1"/>
    <property type="molecule type" value="Genomic_DNA"/>
</dbReference>
<keyword evidence="7 9" id="KW-0472">Membrane</keyword>
<comment type="caution">
    <text evidence="11">The sequence shown here is derived from an EMBL/GenBank/DDBJ whole genome shotgun (WGS) entry which is preliminary data.</text>
</comment>
<dbReference type="OrthoDB" id="9805133at2"/>
<dbReference type="AlphaFoldDB" id="A0A2S8SSK3"/>
<accession>A0A2S8SSK3</accession>
<evidence type="ECO:0000313" key="12">
    <source>
        <dbReference type="Proteomes" id="UP000237684"/>
    </source>
</evidence>
<feature type="domain" description="MotA/TolQ/ExbB proton channel" evidence="10">
    <location>
        <begin position="77"/>
        <end position="195"/>
    </location>
</feature>
<dbReference type="InterPro" id="IPR002898">
    <property type="entry name" value="MotA_ExbB_proton_chnl"/>
</dbReference>
<keyword evidence="3" id="KW-1003">Cell membrane</keyword>
<dbReference type="Proteomes" id="UP000237684">
    <property type="component" value="Unassembled WGS sequence"/>
</dbReference>
<evidence type="ECO:0000256" key="3">
    <source>
        <dbReference type="ARBA" id="ARBA00022475"/>
    </source>
</evidence>
<evidence type="ECO:0000259" key="10">
    <source>
        <dbReference type="Pfam" id="PF01618"/>
    </source>
</evidence>
<evidence type="ECO:0000256" key="2">
    <source>
        <dbReference type="ARBA" id="ARBA00022448"/>
    </source>
</evidence>
<sequence>MSQWIAAHGGLIGLGVLLAKYSLIVFSILSFAVMIERIWVLRRLQSAESRDFPTLRDTLLLGQTEALPSQIAASPAPCAAILGAGLAHQDDGTLRLREAMSQEVSAQIAALQFNLPILATAATTAPYVGLFGTVLGILAAFREIATSGQTGASVVAGGISEALTATALGLGVAIPAVMAYNYFTGRVNKLALEIETHALDLATRLAACPSAASLPVASQSASQSTKNEGEIDAPR</sequence>
<feature type="transmembrane region" description="Helical" evidence="9">
    <location>
        <begin position="162"/>
        <end position="183"/>
    </location>
</feature>
<evidence type="ECO:0000256" key="5">
    <source>
        <dbReference type="ARBA" id="ARBA00022927"/>
    </source>
</evidence>
<evidence type="ECO:0000256" key="1">
    <source>
        <dbReference type="ARBA" id="ARBA00004651"/>
    </source>
</evidence>
<evidence type="ECO:0000313" key="11">
    <source>
        <dbReference type="EMBL" id="PQV63756.1"/>
    </source>
</evidence>
<name>A0A2S8SSK3_9BACT</name>
<dbReference type="GO" id="GO:0005886">
    <property type="term" value="C:plasma membrane"/>
    <property type="evidence" value="ECO:0007669"/>
    <property type="project" value="UniProtKB-SubCell"/>
</dbReference>
<feature type="transmembrane region" description="Helical" evidence="9">
    <location>
        <begin position="12"/>
        <end position="35"/>
    </location>
</feature>
<keyword evidence="12" id="KW-1185">Reference proteome</keyword>
<protein>
    <submittedName>
        <fullName evidence="11">Biopolymer transport protein ExbB</fullName>
    </submittedName>
</protein>
<feature type="transmembrane region" description="Helical" evidence="9">
    <location>
        <begin position="117"/>
        <end position="142"/>
    </location>
</feature>
<comment type="similarity">
    <text evidence="8">Belongs to the exbB/tolQ family.</text>
</comment>
<keyword evidence="2 8" id="KW-0813">Transport</keyword>
<evidence type="ECO:0000256" key="7">
    <source>
        <dbReference type="ARBA" id="ARBA00023136"/>
    </source>
</evidence>
<dbReference type="Pfam" id="PF01618">
    <property type="entry name" value="MotA_ExbB"/>
    <property type="match status" value="1"/>
</dbReference>
<organism evidence="11 12">
    <name type="scientific">Abditibacterium utsteinense</name>
    <dbReference type="NCBI Taxonomy" id="1960156"/>
    <lineage>
        <taxon>Bacteria</taxon>
        <taxon>Pseudomonadati</taxon>
        <taxon>Abditibacteriota</taxon>
        <taxon>Abditibacteriia</taxon>
        <taxon>Abditibacteriales</taxon>
        <taxon>Abditibacteriaceae</taxon>
        <taxon>Abditibacterium</taxon>
    </lineage>
</organism>
<dbReference type="PANTHER" id="PTHR30625:SF15">
    <property type="entry name" value="BIOPOLYMER TRANSPORT PROTEIN EXBB"/>
    <property type="match status" value="1"/>
</dbReference>
<evidence type="ECO:0000256" key="4">
    <source>
        <dbReference type="ARBA" id="ARBA00022692"/>
    </source>
</evidence>
<evidence type="ECO:0000256" key="9">
    <source>
        <dbReference type="SAM" id="Phobius"/>
    </source>
</evidence>
<dbReference type="InParanoid" id="A0A2S8SSK3"/>
<dbReference type="InterPro" id="IPR050790">
    <property type="entry name" value="ExbB/TolQ_transport"/>
</dbReference>
<reference evidence="11 12" key="1">
    <citation type="journal article" date="2018" name="Syst. Appl. Microbiol.">
        <title>Abditibacterium utsteinense sp. nov., the first cultivated member of candidate phylum FBP, isolated from ice-free Antarctic soil samples.</title>
        <authorList>
            <person name="Tahon G."/>
            <person name="Tytgat B."/>
            <person name="Lebbe L."/>
            <person name="Carlier A."/>
            <person name="Willems A."/>
        </authorList>
    </citation>
    <scope>NUCLEOTIDE SEQUENCE [LARGE SCALE GENOMIC DNA]</scope>
    <source>
        <strain evidence="11 12">LMG 29911</strain>
    </source>
</reference>
<keyword evidence="4 9" id="KW-0812">Transmembrane</keyword>
<comment type="subcellular location">
    <subcellularLocation>
        <location evidence="1">Cell membrane</location>
        <topology evidence="1">Multi-pass membrane protein</topology>
    </subcellularLocation>
    <subcellularLocation>
        <location evidence="8">Membrane</location>
        <topology evidence="8">Multi-pass membrane protein</topology>
    </subcellularLocation>
</comment>
<gene>
    <name evidence="11" type="ORF">B1R32_10996</name>
</gene>
<dbReference type="RefSeq" id="WP_157947637.1">
    <property type="nucleotide sequence ID" value="NZ_NIGF01000009.1"/>
</dbReference>
<evidence type="ECO:0000256" key="8">
    <source>
        <dbReference type="RuleBase" id="RU004057"/>
    </source>
</evidence>
<proteinExistence type="inferred from homology"/>
<dbReference type="GO" id="GO:0017038">
    <property type="term" value="P:protein import"/>
    <property type="evidence" value="ECO:0007669"/>
    <property type="project" value="TreeGrafter"/>
</dbReference>
<keyword evidence="5 8" id="KW-0653">Protein transport</keyword>